<accession>A0AAN8USU8</accession>
<dbReference type="EMBL" id="JBAMMX010000022">
    <property type="protein sequence ID" value="KAK6918499.1"/>
    <property type="molecule type" value="Genomic_DNA"/>
</dbReference>
<keyword evidence="5" id="KW-0413">Isomerase</keyword>
<evidence type="ECO:0000313" key="6">
    <source>
        <dbReference type="Proteomes" id="UP001370490"/>
    </source>
</evidence>
<feature type="compositionally biased region" description="Basic and acidic residues" evidence="3">
    <location>
        <begin position="70"/>
        <end position="83"/>
    </location>
</feature>
<name>A0AAN8USU8_9MAGN</name>
<dbReference type="InterPro" id="IPR029000">
    <property type="entry name" value="Cyclophilin-like_dom_sf"/>
</dbReference>
<protein>
    <submittedName>
        <fullName evidence="5">Cyclophilin-type peptidyl-prolyl cis-trans isomerase domain</fullName>
    </submittedName>
</protein>
<evidence type="ECO:0000259" key="4">
    <source>
        <dbReference type="Pfam" id="PF00160"/>
    </source>
</evidence>
<comment type="catalytic activity">
    <reaction evidence="1">
        <text>[protein]-peptidylproline (omega=180) = [protein]-peptidylproline (omega=0)</text>
        <dbReference type="Rhea" id="RHEA:16237"/>
        <dbReference type="Rhea" id="RHEA-COMP:10747"/>
        <dbReference type="Rhea" id="RHEA-COMP:10748"/>
        <dbReference type="ChEBI" id="CHEBI:83833"/>
        <dbReference type="ChEBI" id="CHEBI:83834"/>
        <dbReference type="EC" id="5.2.1.8"/>
    </reaction>
</comment>
<gene>
    <name evidence="5" type="ORF">RJ641_016921</name>
</gene>
<dbReference type="AlphaFoldDB" id="A0AAN8USU8"/>
<evidence type="ECO:0000256" key="1">
    <source>
        <dbReference type="ARBA" id="ARBA00000971"/>
    </source>
</evidence>
<evidence type="ECO:0000256" key="3">
    <source>
        <dbReference type="SAM" id="MobiDB-lite"/>
    </source>
</evidence>
<dbReference type="Pfam" id="PF00160">
    <property type="entry name" value="Pro_isomerase"/>
    <property type="match status" value="1"/>
</dbReference>
<dbReference type="PANTHER" id="PTHR45625">
    <property type="entry name" value="PEPTIDYL-PROLYL CIS-TRANS ISOMERASE-RELATED"/>
    <property type="match status" value="1"/>
</dbReference>
<reference evidence="5 6" key="1">
    <citation type="submission" date="2023-12" db="EMBL/GenBank/DDBJ databases">
        <title>A high-quality genome assembly for Dillenia turbinata (Dilleniales).</title>
        <authorList>
            <person name="Chanderbali A."/>
        </authorList>
    </citation>
    <scope>NUCLEOTIDE SEQUENCE [LARGE SCALE GENOMIC DNA]</scope>
    <source>
        <strain evidence="5">LSX21</strain>
        <tissue evidence="5">Leaf</tissue>
    </source>
</reference>
<feature type="domain" description="PPIase cyclophilin-type" evidence="4">
    <location>
        <begin position="41"/>
        <end position="82"/>
    </location>
</feature>
<sequence length="83" mass="9132">MDVSILYKVDLLNTQARLFFTRTSATSSARSLAIKSRKPLSGNHDSTIFRRNVKGFVIQGGDPTGTGKGETSKLGKKFNDEIR</sequence>
<dbReference type="SUPFAM" id="SSF50891">
    <property type="entry name" value="Cyclophilin-like"/>
    <property type="match status" value="1"/>
</dbReference>
<organism evidence="5 6">
    <name type="scientific">Dillenia turbinata</name>
    <dbReference type="NCBI Taxonomy" id="194707"/>
    <lineage>
        <taxon>Eukaryota</taxon>
        <taxon>Viridiplantae</taxon>
        <taxon>Streptophyta</taxon>
        <taxon>Embryophyta</taxon>
        <taxon>Tracheophyta</taxon>
        <taxon>Spermatophyta</taxon>
        <taxon>Magnoliopsida</taxon>
        <taxon>eudicotyledons</taxon>
        <taxon>Gunneridae</taxon>
        <taxon>Pentapetalae</taxon>
        <taxon>Dilleniales</taxon>
        <taxon>Dilleniaceae</taxon>
        <taxon>Dillenia</taxon>
    </lineage>
</organism>
<proteinExistence type="predicted"/>
<dbReference type="Gene3D" id="2.40.100.10">
    <property type="entry name" value="Cyclophilin-like"/>
    <property type="match status" value="1"/>
</dbReference>
<keyword evidence="6" id="KW-1185">Reference proteome</keyword>
<evidence type="ECO:0000313" key="5">
    <source>
        <dbReference type="EMBL" id="KAK6918499.1"/>
    </source>
</evidence>
<dbReference type="Proteomes" id="UP001370490">
    <property type="component" value="Unassembled WGS sequence"/>
</dbReference>
<dbReference type="GO" id="GO:0071013">
    <property type="term" value="C:catalytic step 2 spliceosome"/>
    <property type="evidence" value="ECO:0007669"/>
    <property type="project" value="TreeGrafter"/>
</dbReference>
<dbReference type="InterPro" id="IPR002130">
    <property type="entry name" value="Cyclophilin-type_PPIase_dom"/>
</dbReference>
<comment type="caution">
    <text evidence="5">The sequence shown here is derived from an EMBL/GenBank/DDBJ whole genome shotgun (WGS) entry which is preliminary data.</text>
</comment>
<feature type="region of interest" description="Disordered" evidence="3">
    <location>
        <begin position="59"/>
        <end position="83"/>
    </location>
</feature>
<evidence type="ECO:0000256" key="2">
    <source>
        <dbReference type="ARBA" id="ARBA00023186"/>
    </source>
</evidence>
<dbReference type="PANTHER" id="PTHR45625:SF2">
    <property type="entry name" value="PEPTIDYL-PROLYL CIS-TRANS ISOMERASE-LIKE 3"/>
    <property type="match status" value="1"/>
</dbReference>
<dbReference type="InterPro" id="IPR044666">
    <property type="entry name" value="Cyclophilin_A-like"/>
</dbReference>
<keyword evidence="2" id="KW-0143">Chaperone</keyword>
<dbReference type="GO" id="GO:0003755">
    <property type="term" value="F:peptidyl-prolyl cis-trans isomerase activity"/>
    <property type="evidence" value="ECO:0007669"/>
    <property type="project" value="UniProtKB-EC"/>
</dbReference>